<dbReference type="KEGG" id="gtr:GLOTRDRAFT_20370"/>
<dbReference type="eggNOG" id="ENOG502T2MQ">
    <property type="taxonomic scope" value="Eukaryota"/>
</dbReference>
<name>S7PR06_GLOTA</name>
<dbReference type="RefSeq" id="XP_007871632.1">
    <property type="nucleotide sequence ID" value="XM_007873441.1"/>
</dbReference>
<dbReference type="RefSeq" id="XP_007871704.1">
    <property type="nucleotide sequence ID" value="XM_007873513.1"/>
</dbReference>
<dbReference type="OMA" id="CIVLSCT"/>
<sequence>TNQRLGKIPLVPGMPVLVNQNFDIDGGIVNGSTGVLKRIRFFMDESGRRYLKSCIVEISDSTDRPLPHLMPHHVPILQDSTDLTFTHPH</sequence>
<dbReference type="KEGG" id="gtr:GLOTRDRAFT_29158"/>
<dbReference type="GeneID" id="19305276"/>
<dbReference type="GeneID" id="19305117"/>
<accession>S7PR06</accession>
<feature type="non-terminal residue" evidence="2">
    <location>
        <position position="1"/>
    </location>
</feature>
<dbReference type="AlphaFoldDB" id="S7PR06"/>
<evidence type="ECO:0000313" key="3">
    <source>
        <dbReference type="EMBL" id="EPQ49911.1"/>
    </source>
</evidence>
<organism evidence="2 4">
    <name type="scientific">Gloeophyllum trabeum (strain ATCC 11539 / FP-39264 / Madison 617)</name>
    <name type="common">Brown rot fungus</name>
    <dbReference type="NCBI Taxonomy" id="670483"/>
    <lineage>
        <taxon>Eukaryota</taxon>
        <taxon>Fungi</taxon>
        <taxon>Dikarya</taxon>
        <taxon>Basidiomycota</taxon>
        <taxon>Agaricomycotina</taxon>
        <taxon>Agaricomycetes</taxon>
        <taxon>Gloeophyllales</taxon>
        <taxon>Gloeophyllaceae</taxon>
        <taxon>Gloeophyllum</taxon>
    </lineage>
</organism>
<dbReference type="HOGENOM" id="CLU_169366_0_0_1"/>
<feature type="non-terminal residue" evidence="2">
    <location>
        <position position="89"/>
    </location>
</feature>
<gene>
    <name evidence="1" type="ORF">GLOTRDRAFT_20370</name>
    <name evidence="3" type="ORF">GLOTRDRAFT_24148</name>
    <name evidence="2" type="ORF">GLOTRDRAFT_29158</name>
</gene>
<dbReference type="OrthoDB" id="432234at2759"/>
<dbReference type="EMBL" id="KB469568">
    <property type="protein sequence ID" value="EPQ49840.1"/>
    <property type="molecule type" value="Genomic_DNA"/>
</dbReference>
<evidence type="ECO:0000313" key="4">
    <source>
        <dbReference type="Proteomes" id="UP000030669"/>
    </source>
</evidence>
<dbReference type="EMBL" id="KB469501">
    <property type="protein sequence ID" value="EPQ49911.1"/>
    <property type="molecule type" value="Genomic_DNA"/>
</dbReference>
<protein>
    <submittedName>
        <fullName evidence="2">Uncharacterized protein</fullName>
    </submittedName>
</protein>
<evidence type="ECO:0000313" key="1">
    <source>
        <dbReference type="EMBL" id="EPQ49840.1"/>
    </source>
</evidence>
<dbReference type="Proteomes" id="UP000030669">
    <property type="component" value="Unassembled WGS sequence"/>
</dbReference>
<proteinExistence type="predicted"/>
<reference evidence="2 4" key="1">
    <citation type="journal article" date="2012" name="Science">
        <title>The Paleozoic origin of enzymatic lignin decomposition reconstructed from 31 fungal genomes.</title>
        <authorList>
            <person name="Floudas D."/>
            <person name="Binder M."/>
            <person name="Riley R."/>
            <person name="Barry K."/>
            <person name="Blanchette R.A."/>
            <person name="Henrissat B."/>
            <person name="Martinez A.T."/>
            <person name="Otillar R."/>
            <person name="Spatafora J.W."/>
            <person name="Yadav J.S."/>
            <person name="Aerts A."/>
            <person name="Benoit I."/>
            <person name="Boyd A."/>
            <person name="Carlson A."/>
            <person name="Copeland A."/>
            <person name="Coutinho P.M."/>
            <person name="de Vries R.P."/>
            <person name="Ferreira P."/>
            <person name="Findley K."/>
            <person name="Foster B."/>
            <person name="Gaskell J."/>
            <person name="Glotzer D."/>
            <person name="Gorecki P."/>
            <person name="Heitman J."/>
            <person name="Hesse C."/>
            <person name="Hori C."/>
            <person name="Igarashi K."/>
            <person name="Jurgens J.A."/>
            <person name="Kallen N."/>
            <person name="Kersten P."/>
            <person name="Kohler A."/>
            <person name="Kuees U."/>
            <person name="Kumar T.K.A."/>
            <person name="Kuo A."/>
            <person name="LaButti K."/>
            <person name="Larrondo L.F."/>
            <person name="Lindquist E."/>
            <person name="Ling A."/>
            <person name="Lombard V."/>
            <person name="Lucas S."/>
            <person name="Lundell T."/>
            <person name="Martin R."/>
            <person name="McLaughlin D.J."/>
            <person name="Morgenstern I."/>
            <person name="Morin E."/>
            <person name="Murat C."/>
            <person name="Nagy L.G."/>
            <person name="Nolan M."/>
            <person name="Ohm R.A."/>
            <person name="Patyshakuliyeva A."/>
            <person name="Rokas A."/>
            <person name="Ruiz-Duenas F.J."/>
            <person name="Sabat G."/>
            <person name="Salamov A."/>
            <person name="Samejima M."/>
            <person name="Schmutz J."/>
            <person name="Slot J.C."/>
            <person name="St John F."/>
            <person name="Stenlid J."/>
            <person name="Sun H."/>
            <person name="Sun S."/>
            <person name="Syed K."/>
            <person name="Tsang A."/>
            <person name="Wiebenga A."/>
            <person name="Young D."/>
            <person name="Pisabarro A."/>
            <person name="Eastwood D.C."/>
            <person name="Martin F."/>
            <person name="Cullen D."/>
            <person name="Grigoriev I.V."/>
            <person name="Hibbett D.S."/>
        </authorList>
    </citation>
    <scope>NUCLEOTIDE SEQUENCE [LARGE SCALE GENOMIC DNA]</scope>
    <source>
        <strain evidence="2 4">ATCC 11539</strain>
    </source>
</reference>
<dbReference type="KEGG" id="gtr:GLOTRDRAFT_24148"/>
<evidence type="ECO:0000313" key="2">
    <source>
        <dbReference type="EMBL" id="EPQ49908.1"/>
    </source>
</evidence>
<dbReference type="RefSeq" id="XP_007871635.1">
    <property type="nucleotide sequence ID" value="XM_007873444.1"/>
</dbReference>
<dbReference type="GeneID" id="19305005"/>
<dbReference type="EMBL" id="KB469503">
    <property type="protein sequence ID" value="EPQ49908.1"/>
    <property type="molecule type" value="Genomic_DNA"/>
</dbReference>
<keyword evidence="4" id="KW-1185">Reference proteome</keyword>